<organism evidence="1 2">
    <name type="scientific">Hypoxylon rubiginosum</name>
    <dbReference type="NCBI Taxonomy" id="110542"/>
    <lineage>
        <taxon>Eukaryota</taxon>
        <taxon>Fungi</taxon>
        <taxon>Dikarya</taxon>
        <taxon>Ascomycota</taxon>
        <taxon>Pezizomycotina</taxon>
        <taxon>Sordariomycetes</taxon>
        <taxon>Xylariomycetidae</taxon>
        <taxon>Xylariales</taxon>
        <taxon>Hypoxylaceae</taxon>
        <taxon>Hypoxylon</taxon>
    </lineage>
</organism>
<protein>
    <submittedName>
        <fullName evidence="1">Uncharacterized protein</fullName>
    </submittedName>
</protein>
<keyword evidence="2" id="KW-1185">Reference proteome</keyword>
<sequence>MLVNAVGEWAAQNGAGGMLSQQQRPNGFFNSADIGGGPSSGKKTKAERSRTGQCPARDYYIFSIASEVVPNDVDFKRYYRWVNPYP</sequence>
<proteinExistence type="predicted"/>
<evidence type="ECO:0000313" key="2">
    <source>
        <dbReference type="Proteomes" id="UP001497700"/>
    </source>
</evidence>
<dbReference type="Proteomes" id="UP001497700">
    <property type="component" value="Unassembled WGS sequence"/>
</dbReference>
<dbReference type="EMBL" id="MU393483">
    <property type="protein sequence ID" value="KAI4864648.1"/>
    <property type="molecule type" value="Genomic_DNA"/>
</dbReference>
<evidence type="ECO:0000313" key="1">
    <source>
        <dbReference type="EMBL" id="KAI4864648.1"/>
    </source>
</evidence>
<comment type="caution">
    <text evidence="1">The sequence shown here is derived from an EMBL/GenBank/DDBJ whole genome shotgun (WGS) entry which is preliminary data.</text>
</comment>
<name>A0ACB9YZJ7_9PEZI</name>
<reference evidence="1 2" key="1">
    <citation type="journal article" date="2022" name="New Phytol.">
        <title>Ecological generalism drives hyperdiversity of secondary metabolite gene clusters in xylarialean endophytes.</title>
        <authorList>
            <person name="Franco M.E.E."/>
            <person name="Wisecaver J.H."/>
            <person name="Arnold A.E."/>
            <person name="Ju Y.M."/>
            <person name="Slot J.C."/>
            <person name="Ahrendt S."/>
            <person name="Moore L.P."/>
            <person name="Eastman K.E."/>
            <person name="Scott K."/>
            <person name="Konkel Z."/>
            <person name="Mondo S.J."/>
            <person name="Kuo A."/>
            <person name="Hayes R.D."/>
            <person name="Haridas S."/>
            <person name="Andreopoulos B."/>
            <person name="Riley R."/>
            <person name="LaButti K."/>
            <person name="Pangilinan J."/>
            <person name="Lipzen A."/>
            <person name="Amirebrahimi M."/>
            <person name="Yan J."/>
            <person name="Adam C."/>
            <person name="Keymanesh K."/>
            <person name="Ng V."/>
            <person name="Louie K."/>
            <person name="Northen T."/>
            <person name="Drula E."/>
            <person name="Henrissat B."/>
            <person name="Hsieh H.M."/>
            <person name="Youens-Clark K."/>
            <person name="Lutzoni F."/>
            <person name="Miadlikowska J."/>
            <person name="Eastwood D.C."/>
            <person name="Hamelin R.C."/>
            <person name="Grigoriev I.V."/>
            <person name="U'Ren J.M."/>
        </authorList>
    </citation>
    <scope>NUCLEOTIDE SEQUENCE [LARGE SCALE GENOMIC DNA]</scope>
    <source>
        <strain evidence="1 2">CBS 119005</strain>
    </source>
</reference>
<gene>
    <name evidence="1" type="ORF">F4820DRAFT_422994</name>
</gene>
<accession>A0ACB9YZJ7</accession>